<dbReference type="InterPro" id="IPR035986">
    <property type="entry name" value="PKD_dom_sf"/>
</dbReference>
<feature type="domain" description="PKD" evidence="1">
    <location>
        <begin position="284"/>
        <end position="363"/>
    </location>
</feature>
<dbReference type="InterPro" id="IPR022409">
    <property type="entry name" value="PKD/Chitinase_dom"/>
</dbReference>
<dbReference type="GO" id="GO:0006518">
    <property type="term" value="P:peptide metabolic process"/>
    <property type="evidence" value="ECO:0007669"/>
    <property type="project" value="TreeGrafter"/>
</dbReference>
<feature type="domain" description="PKD" evidence="1">
    <location>
        <begin position="114"/>
        <end position="183"/>
    </location>
</feature>
<feature type="domain" description="PKD" evidence="1">
    <location>
        <begin position="461"/>
        <end position="527"/>
    </location>
</feature>
<feature type="domain" description="PKD" evidence="1">
    <location>
        <begin position="52"/>
        <end position="111"/>
    </location>
</feature>
<keyword evidence="4" id="KW-1185">Reference proteome</keyword>
<name>A0A0E3SHT5_9EURY</name>
<feature type="domain" description="EF-hand" evidence="2">
    <location>
        <begin position="732"/>
        <end position="752"/>
    </location>
</feature>
<evidence type="ECO:0000313" key="3">
    <source>
        <dbReference type="EMBL" id="AKB79418.1"/>
    </source>
</evidence>
<dbReference type="InterPro" id="IPR050753">
    <property type="entry name" value="Peptidase_M14_domain"/>
</dbReference>
<dbReference type="GO" id="GO:0016485">
    <property type="term" value="P:protein processing"/>
    <property type="evidence" value="ECO:0007669"/>
    <property type="project" value="TreeGrafter"/>
</dbReference>
<dbReference type="KEGG" id="mhor:MSHOH_2935"/>
<evidence type="ECO:0000313" key="4">
    <source>
        <dbReference type="Proteomes" id="UP000033101"/>
    </source>
</evidence>
<dbReference type="FunFam" id="2.60.40.10:FF:003380">
    <property type="match status" value="1"/>
</dbReference>
<dbReference type="PROSITE" id="PS50093">
    <property type="entry name" value="PKD"/>
    <property type="match status" value="6"/>
</dbReference>
<dbReference type="PROSITE" id="PS50222">
    <property type="entry name" value="EF_HAND_2"/>
    <property type="match status" value="1"/>
</dbReference>
<dbReference type="InterPro" id="IPR000601">
    <property type="entry name" value="PKD_dom"/>
</dbReference>
<dbReference type="HOGENOM" id="CLU_369910_0_0_2"/>
<dbReference type="OrthoDB" id="103676at2157"/>
<dbReference type="InterPro" id="IPR018247">
    <property type="entry name" value="EF_Hand_1_Ca_BS"/>
</dbReference>
<feature type="domain" description="PKD" evidence="1">
    <location>
        <begin position="197"/>
        <end position="263"/>
    </location>
</feature>
<dbReference type="PATRIC" id="fig|1434110.4.peg.3785"/>
<dbReference type="PANTHER" id="PTHR11532">
    <property type="entry name" value="PROTEASE M14 CARBOXYPEPTIDASE"/>
    <property type="match status" value="1"/>
</dbReference>
<evidence type="ECO:0000259" key="1">
    <source>
        <dbReference type="PROSITE" id="PS50093"/>
    </source>
</evidence>
<dbReference type="Proteomes" id="UP000033101">
    <property type="component" value="Chromosome"/>
</dbReference>
<gene>
    <name evidence="3" type="ORF">MSHOH_2935</name>
</gene>
<dbReference type="InterPro" id="IPR002048">
    <property type="entry name" value="EF_hand_dom"/>
</dbReference>
<dbReference type="CDD" id="cd00146">
    <property type="entry name" value="PKD"/>
    <property type="match status" value="6"/>
</dbReference>
<feature type="domain" description="PKD" evidence="1">
    <location>
        <begin position="372"/>
        <end position="457"/>
    </location>
</feature>
<sequence length="752" mass="80536">MKRIFLILCIAALMCMTELASADVTTVGPVANFTANTTSGPAPLTVQFTDISTNATGWAWNFGDGTNSTEQNPSHTYSTEGTYIVNFTVSNAGGSDSEVKTGYISVSEPLLSAPVAGFSADITSGVGPLTVQFTDSSTGSLDTWKWDFDNDGDVDSTEQNPKFIYTDEGRHSVKLTVTNSAGSDSELKIDYITVIYPSPDFTANVTEGTVPLTVEFTGNVSGLAPEYWNMWAWDVDGDGTYDYSPNFNIIHTYTKPGTYDVIVKYDGWTPKVKADYITVLPSIPVANFSADVTSGNAPLTVNFIDHSKGIVSSYSWDFDNDGTVDSTEQNPSHTYNAAGNYTVNLTVANVAGSDSEVKTEYIVVSEPVPEAPIANFTAAPTAGDVPLTVNFTDQSTGIVSSYSWDFNNDGTVDSTEQNPSYTYESAGNYTVSLMVSNAGGSDSEVKTDYITVSSAPVEPEPVAAFIADITNGTAPLAVNFTDQSTGIPTSWFWDFGDGANSTEQNPSHTYASAGTYTVNLTVENAAGMGFELKTDYIEVSEDSGSTVTLYFDPSNSSVNKKESTEISIVASNFPAGFSGYNLTVAIDDPAVAEIVDIKYPSWALITENSSLPGTSIYLKTVDGNNTVMADAADVVLATLTISGKEKGSANLSIGVSRLDDDSGDPIEPALLTGKIEVTLLSPLPDQEYAPQDLDGDGFYEDLTGNGEFSFVDIVAYFHNMDWIEENMPVEYLDFNGNGRIDFDDVVRMFAMI</sequence>
<protein>
    <submittedName>
        <fullName evidence="3">Cell surface protein</fullName>
    </submittedName>
</protein>
<organism evidence="3 4">
    <name type="scientific">Methanosarcina horonobensis HB-1 = JCM 15518</name>
    <dbReference type="NCBI Taxonomy" id="1434110"/>
    <lineage>
        <taxon>Archaea</taxon>
        <taxon>Methanobacteriati</taxon>
        <taxon>Methanobacteriota</taxon>
        <taxon>Stenosarchaea group</taxon>
        <taxon>Methanomicrobia</taxon>
        <taxon>Methanosarcinales</taxon>
        <taxon>Methanosarcinaceae</taxon>
        <taxon>Methanosarcina</taxon>
    </lineage>
</organism>
<dbReference type="GO" id="GO:0004181">
    <property type="term" value="F:metallocarboxypeptidase activity"/>
    <property type="evidence" value="ECO:0007669"/>
    <property type="project" value="TreeGrafter"/>
</dbReference>
<accession>A0A0E3SHT5</accession>
<dbReference type="GO" id="GO:0005615">
    <property type="term" value="C:extracellular space"/>
    <property type="evidence" value="ECO:0007669"/>
    <property type="project" value="TreeGrafter"/>
</dbReference>
<evidence type="ECO:0000259" key="2">
    <source>
        <dbReference type="PROSITE" id="PS50222"/>
    </source>
</evidence>
<dbReference type="GO" id="GO:0005509">
    <property type="term" value="F:calcium ion binding"/>
    <property type="evidence" value="ECO:0007669"/>
    <property type="project" value="InterPro"/>
</dbReference>
<dbReference type="SUPFAM" id="SSF49299">
    <property type="entry name" value="PKD domain"/>
    <property type="match status" value="6"/>
</dbReference>
<dbReference type="SMART" id="SM00089">
    <property type="entry name" value="PKD"/>
    <property type="match status" value="6"/>
</dbReference>
<dbReference type="EMBL" id="CP009516">
    <property type="protein sequence ID" value="AKB79418.1"/>
    <property type="molecule type" value="Genomic_DNA"/>
</dbReference>
<reference evidence="3 4" key="1">
    <citation type="submission" date="2014-07" db="EMBL/GenBank/DDBJ databases">
        <title>Methanogenic archaea and the global carbon cycle.</title>
        <authorList>
            <person name="Henriksen J.R."/>
            <person name="Luke J."/>
            <person name="Reinhart S."/>
            <person name="Benedict M.N."/>
            <person name="Youngblut N.D."/>
            <person name="Metcalf M.E."/>
            <person name="Whitaker R.J."/>
            <person name="Metcalf W.W."/>
        </authorList>
    </citation>
    <scope>NUCLEOTIDE SEQUENCE [LARGE SCALE GENOMIC DNA]</scope>
    <source>
        <strain evidence="3 4">HB-1</strain>
    </source>
</reference>
<dbReference type="PANTHER" id="PTHR11532:SF57">
    <property type="entry name" value="CARBOXYPEPTIDASE D, B"/>
    <property type="match status" value="1"/>
</dbReference>
<dbReference type="AlphaFoldDB" id="A0A0E3SHT5"/>
<dbReference type="RefSeq" id="WP_052730891.1">
    <property type="nucleotide sequence ID" value="NZ_CP009516.1"/>
</dbReference>
<dbReference type="InterPro" id="IPR013783">
    <property type="entry name" value="Ig-like_fold"/>
</dbReference>
<dbReference type="Pfam" id="PF18911">
    <property type="entry name" value="PKD_4"/>
    <property type="match status" value="5"/>
</dbReference>
<dbReference type="Gene3D" id="2.60.40.10">
    <property type="entry name" value="Immunoglobulins"/>
    <property type="match status" value="6"/>
</dbReference>
<dbReference type="FunFam" id="2.60.40.10:FF:000270">
    <property type="entry name" value="Cell surface protein"/>
    <property type="match status" value="5"/>
</dbReference>
<dbReference type="PROSITE" id="PS00018">
    <property type="entry name" value="EF_HAND_1"/>
    <property type="match status" value="1"/>
</dbReference>
<dbReference type="STRING" id="1434110.MSHOH_2935"/>
<proteinExistence type="predicted"/>
<dbReference type="GeneID" id="24832260"/>